<reference evidence="2 3" key="1">
    <citation type="submission" date="2016-11" db="EMBL/GenBank/DDBJ databases">
        <title>Whole Genome Sequencing of Mucilaginibacter polytrichastri RG4-7(T) isolated from the moss sample.</title>
        <authorList>
            <person name="Li Y."/>
        </authorList>
    </citation>
    <scope>NUCLEOTIDE SEQUENCE [LARGE SCALE GENOMIC DNA]</scope>
    <source>
        <strain evidence="2 3">RG4-7</strain>
    </source>
</reference>
<dbReference type="STRING" id="1302689.RG47T_1951"/>
<dbReference type="AlphaFoldDB" id="A0A1Q5ZXJ6"/>
<feature type="transmembrane region" description="Helical" evidence="1">
    <location>
        <begin position="12"/>
        <end position="32"/>
    </location>
</feature>
<gene>
    <name evidence="2" type="ORF">RG47T_1951</name>
</gene>
<organism evidence="2 3">
    <name type="scientific">Mucilaginibacter polytrichastri</name>
    <dbReference type="NCBI Taxonomy" id="1302689"/>
    <lineage>
        <taxon>Bacteria</taxon>
        <taxon>Pseudomonadati</taxon>
        <taxon>Bacteroidota</taxon>
        <taxon>Sphingobacteriia</taxon>
        <taxon>Sphingobacteriales</taxon>
        <taxon>Sphingobacteriaceae</taxon>
        <taxon>Mucilaginibacter</taxon>
    </lineage>
</organism>
<dbReference type="EMBL" id="MPPL01000001">
    <property type="protein sequence ID" value="OKS86495.1"/>
    <property type="molecule type" value="Genomic_DNA"/>
</dbReference>
<keyword evidence="1" id="KW-1133">Transmembrane helix</keyword>
<name>A0A1Q5ZXJ6_9SPHI</name>
<proteinExistence type="predicted"/>
<evidence type="ECO:0000313" key="2">
    <source>
        <dbReference type="EMBL" id="OKS86495.1"/>
    </source>
</evidence>
<keyword evidence="1" id="KW-0812">Transmembrane</keyword>
<dbReference type="Proteomes" id="UP000186720">
    <property type="component" value="Unassembled WGS sequence"/>
</dbReference>
<keyword evidence="3" id="KW-1185">Reference proteome</keyword>
<sequence length="79" mass="8382">MKNPFKKESNTGLVVLLSVVVVGAGAAAYLYLTESGASTNKAVKHKLKDEAKNLAAGFISKKIGISKKTIKKLADHLVK</sequence>
<protein>
    <submittedName>
        <fullName evidence="2">Uncharacterized protein</fullName>
    </submittedName>
</protein>
<comment type="caution">
    <text evidence="2">The sequence shown here is derived from an EMBL/GenBank/DDBJ whole genome shotgun (WGS) entry which is preliminary data.</text>
</comment>
<keyword evidence="1" id="KW-0472">Membrane</keyword>
<evidence type="ECO:0000256" key="1">
    <source>
        <dbReference type="SAM" id="Phobius"/>
    </source>
</evidence>
<accession>A0A1Q5ZXJ6</accession>
<evidence type="ECO:0000313" key="3">
    <source>
        <dbReference type="Proteomes" id="UP000186720"/>
    </source>
</evidence>
<dbReference type="RefSeq" id="WP_074489180.1">
    <property type="nucleotide sequence ID" value="NZ_FPAM01000004.1"/>
</dbReference>